<dbReference type="SUPFAM" id="SSF51695">
    <property type="entry name" value="PLC-like phosphodiesterases"/>
    <property type="match status" value="1"/>
</dbReference>
<keyword evidence="7" id="KW-0472">Membrane</keyword>
<dbReference type="eggNOG" id="COG0823">
    <property type="taxonomic scope" value="Bacteria"/>
</dbReference>
<dbReference type="InterPro" id="IPR000909">
    <property type="entry name" value="PLipase_C_PInositol-sp_X_dom"/>
</dbReference>
<sequence length="508" mass="59967">MKKRFKLVTLPVLTFLTLSTLSIQVQKIDYHDSNKAFSNSQETQLNLFRWQKDVHDNKKLWQLSIPGTHDSGMFDGSGFAYFFGQNYAKTQSKNWLAQLKQGIRFFDLRIDRSLDIRHGLTYSTENLEKAFDAYVTFLKSNPTEFIILRIKDEDGSITHREENWENKYLNFLRQEKYKNFLFQNTEKNNWINPSVKDLRGKIFIFNHLHHLISTNFENGLLYNNPSRNVWQDNYDSSESDKLNAFIKHLKGYAKINQNQPYIDLPNYSFNYLNRANGEKIQDTASSLNLKLLEHLNNESADINQLGFVIMDFPGDSLVLRIIKSNYFISEYDLNNNLLGTWNNKEKISIKEIYKNKIIFDNLDSNLEIFANLTINNELIENLKIKNNELILNNFDLKLNDELKINLYRLTPENIYFNRKKIDELNLSTTILNLNDNKNDLSINEESNENKSNQDKDEEINIQDQETEKNNDSSNKDISHDSKNNQRYWWFVLIPIVFFIFLSIFLAKK</sequence>
<gene>
    <name evidence="9" type="ORF">MCSF7_02756</name>
</gene>
<dbReference type="Gene3D" id="3.20.20.190">
    <property type="entry name" value="Phosphatidylinositol (PI) phosphodiesterase"/>
    <property type="match status" value="1"/>
</dbReference>
<evidence type="ECO:0000256" key="2">
    <source>
        <dbReference type="ARBA" id="ARBA00012581"/>
    </source>
</evidence>
<dbReference type="InterPro" id="IPR017946">
    <property type="entry name" value="PLC-like_Pdiesterase_TIM-brl"/>
</dbReference>
<feature type="domain" description="Phosphatidylinositol-specific phospholipase C X" evidence="8">
    <location>
        <begin position="55"/>
        <end position="207"/>
    </location>
</feature>
<dbReference type="GO" id="GO:0008081">
    <property type="term" value="F:phosphoric diester hydrolase activity"/>
    <property type="evidence" value="ECO:0007669"/>
    <property type="project" value="InterPro"/>
</dbReference>
<organism evidence="9 10">
    <name type="scientific">Mycoplasmopsis columbina SF7</name>
    <dbReference type="NCBI Taxonomy" id="1037410"/>
    <lineage>
        <taxon>Bacteria</taxon>
        <taxon>Bacillati</taxon>
        <taxon>Mycoplasmatota</taxon>
        <taxon>Mycoplasmoidales</taxon>
        <taxon>Metamycoplasmataceae</taxon>
        <taxon>Mycoplasmopsis</taxon>
    </lineage>
</organism>
<keyword evidence="10" id="KW-1185">Reference proteome</keyword>
<evidence type="ECO:0000256" key="4">
    <source>
        <dbReference type="ARBA" id="ARBA00030474"/>
    </source>
</evidence>
<dbReference type="Proteomes" id="UP000004978">
    <property type="component" value="Unassembled WGS sequence"/>
</dbReference>
<comment type="caution">
    <text evidence="9">The sequence shown here is derived from an EMBL/GenBank/DDBJ whole genome shotgun (WGS) entry which is preliminary data.</text>
</comment>
<dbReference type="PANTHER" id="PTHR13593">
    <property type="match status" value="1"/>
</dbReference>
<proteinExistence type="predicted"/>
<keyword evidence="7" id="KW-0812">Transmembrane</keyword>
<evidence type="ECO:0000256" key="5">
    <source>
        <dbReference type="ARBA" id="ARBA00030782"/>
    </source>
</evidence>
<name>F9UJ93_9BACT</name>
<dbReference type="PANTHER" id="PTHR13593:SF113">
    <property type="entry name" value="SI:DKEY-266F7.9"/>
    <property type="match status" value="1"/>
</dbReference>
<keyword evidence="7" id="KW-1133">Transmembrane helix</keyword>
<feature type="compositionally biased region" description="Basic and acidic residues" evidence="6">
    <location>
        <begin position="465"/>
        <end position="478"/>
    </location>
</feature>
<evidence type="ECO:0000256" key="7">
    <source>
        <dbReference type="SAM" id="Phobius"/>
    </source>
</evidence>
<dbReference type="Pfam" id="PF00388">
    <property type="entry name" value="PI-PLC-X"/>
    <property type="match status" value="1"/>
</dbReference>
<evidence type="ECO:0000256" key="1">
    <source>
        <dbReference type="ARBA" id="ARBA00001316"/>
    </source>
</evidence>
<dbReference type="GO" id="GO:0004436">
    <property type="term" value="F:phosphatidylinositol diacylglycerol-lyase activity"/>
    <property type="evidence" value="ECO:0007669"/>
    <property type="project" value="UniProtKB-EC"/>
</dbReference>
<dbReference type="RefSeq" id="WP_006608359.1">
    <property type="nucleotide sequence ID" value="NZ_AFXA01000003.1"/>
</dbReference>
<evidence type="ECO:0000256" key="6">
    <source>
        <dbReference type="SAM" id="MobiDB-lite"/>
    </source>
</evidence>
<dbReference type="EC" id="4.6.1.13" evidence="2"/>
<dbReference type="GO" id="GO:0006629">
    <property type="term" value="P:lipid metabolic process"/>
    <property type="evidence" value="ECO:0007669"/>
    <property type="project" value="InterPro"/>
</dbReference>
<feature type="region of interest" description="Disordered" evidence="6">
    <location>
        <begin position="441"/>
        <end position="478"/>
    </location>
</feature>
<dbReference type="SMART" id="SM00148">
    <property type="entry name" value="PLCXc"/>
    <property type="match status" value="1"/>
</dbReference>
<evidence type="ECO:0000256" key="3">
    <source>
        <dbReference type="ARBA" id="ARBA00019758"/>
    </source>
</evidence>
<feature type="transmembrane region" description="Helical" evidence="7">
    <location>
        <begin position="487"/>
        <end position="506"/>
    </location>
</feature>
<dbReference type="EMBL" id="AFXA01000003">
    <property type="protein sequence ID" value="EGV00536.1"/>
    <property type="molecule type" value="Genomic_DNA"/>
</dbReference>
<comment type="catalytic activity">
    <reaction evidence="1">
        <text>a 1,2-diacyl-sn-glycero-3-phospho-(1D-myo-inositol) = 1D-myo-inositol 1,2-cyclic phosphate + a 1,2-diacyl-sn-glycerol</text>
        <dbReference type="Rhea" id="RHEA:17093"/>
        <dbReference type="ChEBI" id="CHEBI:17815"/>
        <dbReference type="ChEBI" id="CHEBI:57880"/>
        <dbReference type="ChEBI" id="CHEBI:58484"/>
        <dbReference type="EC" id="4.6.1.13"/>
    </reaction>
</comment>
<dbReference type="AlphaFoldDB" id="F9UJ93"/>
<evidence type="ECO:0000259" key="8">
    <source>
        <dbReference type="SMART" id="SM00148"/>
    </source>
</evidence>
<accession>F9UJ93</accession>
<dbReference type="InterPro" id="IPR051057">
    <property type="entry name" value="PI-PLC_domain"/>
</dbReference>
<dbReference type="PROSITE" id="PS50007">
    <property type="entry name" value="PIPLC_X_DOMAIN"/>
    <property type="match status" value="1"/>
</dbReference>
<protein>
    <recommendedName>
        <fullName evidence="3">1-phosphatidylinositol phosphodiesterase</fullName>
        <ecNumber evidence="2">4.6.1.13</ecNumber>
    </recommendedName>
    <alternativeName>
        <fullName evidence="4">Phosphatidylinositol diacylglycerol-lyase</fullName>
    </alternativeName>
    <alternativeName>
        <fullName evidence="5">Phosphatidylinositol-specific phospholipase C</fullName>
    </alternativeName>
</protein>
<reference evidence="9 10" key="1">
    <citation type="journal article" date="2013" name="Genome Announc.">
        <title>Genome Sequence of Mycoplasma columbinum Strain SF7.</title>
        <authorList>
            <person name="Guo Z."/>
            <person name="Xu X."/>
            <person name="Zheng Q."/>
            <person name="Li T."/>
            <person name="Kuang S."/>
            <person name="Zhang Z."/>
            <person name="Chen Y."/>
            <person name="Lu X."/>
            <person name="Zhou R."/>
            <person name="Bi D."/>
            <person name="Jin H."/>
        </authorList>
    </citation>
    <scope>NUCLEOTIDE SEQUENCE [LARGE SCALE GENOMIC DNA]</scope>
    <source>
        <strain evidence="9 10">SF7</strain>
    </source>
</reference>
<evidence type="ECO:0000313" key="10">
    <source>
        <dbReference type="Proteomes" id="UP000004978"/>
    </source>
</evidence>
<evidence type="ECO:0000313" key="9">
    <source>
        <dbReference type="EMBL" id="EGV00536.1"/>
    </source>
</evidence>
<dbReference type="STRING" id="1037410.MCSF7_02756"/>